<evidence type="ECO:0000313" key="1">
    <source>
        <dbReference type="EMBL" id="CAH9061418.1"/>
    </source>
</evidence>
<name>A0ABN8UR98_9GAMM</name>
<proteinExistence type="predicted"/>
<dbReference type="Proteomes" id="UP001152485">
    <property type="component" value="Unassembled WGS sequence"/>
</dbReference>
<dbReference type="Pfam" id="PF19531">
    <property type="entry name" value="DUF6058"/>
    <property type="match status" value="1"/>
</dbReference>
<comment type="caution">
    <text evidence="1">The sequence shown here is derived from an EMBL/GenBank/DDBJ whole genome shotgun (WGS) entry which is preliminary data.</text>
</comment>
<evidence type="ECO:0000313" key="2">
    <source>
        <dbReference type="Proteomes" id="UP001152485"/>
    </source>
</evidence>
<accession>A0ABN8UR98</accession>
<gene>
    <name evidence="1" type="ORF">PSECIP111951_02486</name>
</gene>
<dbReference type="RefSeq" id="WP_261593716.1">
    <property type="nucleotide sequence ID" value="NZ_CAMAPD010000011.1"/>
</dbReference>
<reference evidence="1 2" key="1">
    <citation type="submission" date="2022-07" db="EMBL/GenBank/DDBJ databases">
        <authorList>
            <person name="Criscuolo A."/>
        </authorList>
    </citation>
    <scope>NUCLEOTIDE SEQUENCE [LARGE SCALE GENOMIC DNA]</scope>
    <source>
        <strain evidence="2">CIP 111951</strain>
    </source>
</reference>
<dbReference type="EMBL" id="CAMAPD010000011">
    <property type="protein sequence ID" value="CAH9061418.1"/>
    <property type="molecule type" value="Genomic_DNA"/>
</dbReference>
<sequence>MQLLDYLNNHFITLSQLLSLAQVSEQTLRQYQQQGVVPQASYHLNLDIHCESFFGQHQQHSDYEYYAKGYVNWLGIVQALDDQESIYRVFSYRYKQTIEGLKAQGYHSTDAKLNEKLSDHIKTEWTHFLSGTYGLCTRSGLPEDIAAKELAIAQINELTAQSELDESKIEALTHAVNLLDGASSMFAPHERQRSSRYRLVDEVRRKYKLQCQRHIEGRTKKPLC</sequence>
<dbReference type="InterPro" id="IPR045694">
    <property type="entry name" value="DUF6058"/>
</dbReference>
<protein>
    <recommendedName>
        <fullName evidence="3">MerR family transcriptional regulator</fullName>
    </recommendedName>
</protein>
<organism evidence="1 2">
    <name type="scientific">Pseudoalteromonas holothuriae</name>
    <dbReference type="NCBI Taxonomy" id="2963714"/>
    <lineage>
        <taxon>Bacteria</taxon>
        <taxon>Pseudomonadati</taxon>
        <taxon>Pseudomonadota</taxon>
        <taxon>Gammaproteobacteria</taxon>
        <taxon>Alteromonadales</taxon>
        <taxon>Pseudoalteromonadaceae</taxon>
        <taxon>Pseudoalteromonas</taxon>
    </lineage>
</organism>
<evidence type="ECO:0008006" key="3">
    <source>
        <dbReference type="Google" id="ProtNLM"/>
    </source>
</evidence>